<dbReference type="InterPro" id="IPR044920">
    <property type="entry name" value="MnmG_C_subdom_sf"/>
</dbReference>
<dbReference type="PANTHER" id="PTHR11806">
    <property type="entry name" value="GLUCOSE INHIBITED DIVISION PROTEIN A"/>
    <property type="match status" value="1"/>
</dbReference>
<dbReference type="InterPro" id="IPR020595">
    <property type="entry name" value="MnmG-rel_CS"/>
</dbReference>
<accession>A0ABY9TI70</accession>
<evidence type="ECO:0000256" key="7">
    <source>
        <dbReference type="ARBA" id="ARBA00022827"/>
    </source>
</evidence>
<dbReference type="Proteomes" id="UP001248581">
    <property type="component" value="Chromosome"/>
</dbReference>
<evidence type="ECO:0000256" key="6">
    <source>
        <dbReference type="ARBA" id="ARBA00022694"/>
    </source>
</evidence>
<dbReference type="InterPro" id="IPR036188">
    <property type="entry name" value="FAD/NAD-bd_sf"/>
</dbReference>
<evidence type="ECO:0000313" key="13">
    <source>
        <dbReference type="EMBL" id="WNC68542.1"/>
    </source>
</evidence>
<protein>
    <recommendedName>
        <fullName evidence="4 11">tRNA uridine 5-carboxymethylaminomethyl modification enzyme MnmG</fullName>
    </recommendedName>
    <alternativeName>
        <fullName evidence="10 11">Glucose-inhibited division protein A</fullName>
    </alternativeName>
</protein>
<dbReference type="InterPro" id="IPR004416">
    <property type="entry name" value="MnmG"/>
</dbReference>
<gene>
    <name evidence="11 13" type="primary">mnmG</name>
    <name evidence="11" type="synonym">gidA</name>
    <name evidence="13" type="ORF">RI845_18760</name>
</gene>
<dbReference type="InterPro" id="IPR047001">
    <property type="entry name" value="MnmG_C_subdom"/>
</dbReference>
<keyword evidence="7 11" id="KW-0274">FAD</keyword>
<organism evidence="13 14">
    <name type="scientific">Thalassotalea nanhaiensis</name>
    <dbReference type="NCBI Taxonomy" id="3065648"/>
    <lineage>
        <taxon>Bacteria</taxon>
        <taxon>Pseudomonadati</taxon>
        <taxon>Pseudomonadota</taxon>
        <taxon>Gammaproteobacteria</taxon>
        <taxon>Alteromonadales</taxon>
        <taxon>Colwelliaceae</taxon>
        <taxon>Thalassotalea</taxon>
    </lineage>
</organism>
<reference evidence="14" key="1">
    <citation type="submission" date="2023-09" db="EMBL/GenBank/DDBJ databases">
        <authorList>
            <person name="Li S."/>
            <person name="Li X."/>
            <person name="Zhang C."/>
            <person name="Zhao Z."/>
        </authorList>
    </citation>
    <scope>NUCLEOTIDE SEQUENCE [LARGE SCALE GENOMIC DNA]</scope>
    <source>
        <strain evidence="14">SQ345</strain>
    </source>
</reference>
<evidence type="ECO:0000256" key="9">
    <source>
        <dbReference type="ARBA" id="ARBA00025948"/>
    </source>
</evidence>
<keyword evidence="11" id="KW-0963">Cytoplasm</keyword>
<name>A0ABY9TI70_9GAMM</name>
<evidence type="ECO:0000313" key="14">
    <source>
        <dbReference type="Proteomes" id="UP001248581"/>
    </source>
</evidence>
<dbReference type="InterPro" id="IPR049312">
    <property type="entry name" value="GIDA_C_N"/>
</dbReference>
<dbReference type="PROSITE" id="PS01280">
    <property type="entry name" value="GIDA_1"/>
    <property type="match status" value="1"/>
</dbReference>
<evidence type="ECO:0000256" key="3">
    <source>
        <dbReference type="ARBA" id="ARBA00007653"/>
    </source>
</evidence>
<evidence type="ECO:0000256" key="11">
    <source>
        <dbReference type="HAMAP-Rule" id="MF_00129"/>
    </source>
</evidence>
<comment type="subunit">
    <text evidence="9 11">Homodimer. Heterotetramer of two MnmE and two MnmG subunits.</text>
</comment>
<keyword evidence="5 11" id="KW-0285">Flavoprotein</keyword>
<comment type="function">
    <text evidence="2 11">NAD-binding protein involved in the addition of a carboxymethylaminomethyl (cmnm) group at the wobble position (U34) of certain tRNAs, forming tRNA-cmnm(5)s(2)U34.</text>
</comment>
<evidence type="ECO:0000256" key="5">
    <source>
        <dbReference type="ARBA" id="ARBA00022630"/>
    </source>
</evidence>
<keyword evidence="8 11" id="KW-0520">NAD</keyword>
<evidence type="ECO:0000256" key="8">
    <source>
        <dbReference type="ARBA" id="ARBA00023027"/>
    </source>
</evidence>
<dbReference type="RefSeq" id="WP_348387697.1">
    <property type="nucleotide sequence ID" value="NZ_CP134146.1"/>
</dbReference>
<dbReference type="Gene3D" id="1.10.150.570">
    <property type="entry name" value="GidA associated domain, C-terminal subdomain"/>
    <property type="match status" value="1"/>
</dbReference>
<dbReference type="Pfam" id="PF01134">
    <property type="entry name" value="GIDA"/>
    <property type="match status" value="1"/>
</dbReference>
<dbReference type="PROSITE" id="PS01281">
    <property type="entry name" value="GIDA_2"/>
    <property type="match status" value="1"/>
</dbReference>
<dbReference type="SMART" id="SM01228">
    <property type="entry name" value="GIDA_assoc_3"/>
    <property type="match status" value="1"/>
</dbReference>
<comment type="caution">
    <text evidence="11">Lacks conserved residue(s) required for the propagation of feature annotation.</text>
</comment>
<dbReference type="Gene3D" id="1.10.10.1800">
    <property type="entry name" value="tRNA uridine 5-carboxymethylaminomethyl modification enzyme MnmG/GidA"/>
    <property type="match status" value="1"/>
</dbReference>
<comment type="cofactor">
    <cofactor evidence="1 11">
        <name>FAD</name>
        <dbReference type="ChEBI" id="CHEBI:57692"/>
    </cofactor>
</comment>
<dbReference type="HAMAP" id="MF_00129">
    <property type="entry name" value="MnmG_GidA"/>
    <property type="match status" value="1"/>
</dbReference>
<evidence type="ECO:0000256" key="1">
    <source>
        <dbReference type="ARBA" id="ARBA00001974"/>
    </source>
</evidence>
<comment type="subcellular location">
    <subcellularLocation>
        <location evidence="11">Cytoplasm</location>
    </subcellularLocation>
</comment>
<feature type="domain" description="tRNA uridine 5-carboxymethylaminomethyl modification enzyme C-terminal subdomain" evidence="12">
    <location>
        <begin position="546"/>
        <end position="617"/>
    </location>
</feature>
<comment type="similarity">
    <text evidence="3 11">Belongs to the MnmG family.</text>
</comment>
<dbReference type="InterPro" id="IPR040131">
    <property type="entry name" value="MnmG_N"/>
</dbReference>
<keyword evidence="14" id="KW-1185">Reference proteome</keyword>
<proteinExistence type="inferred from homology"/>
<feature type="binding site" evidence="11">
    <location>
        <begin position="273"/>
        <end position="287"/>
    </location>
    <ligand>
        <name>NAD(+)</name>
        <dbReference type="ChEBI" id="CHEBI:57540"/>
    </ligand>
</feature>
<sequence length="629" mass="69973">MLYQESFDVIVVGGGHAGTEASLAAARMGCKTLLLTHNIDTLGAMSCNPAIGGIGKGHLVKEIDALGGLMAEATDHAGIQFRTLNSSKGPAVRATRAQADRLLYKAYVRNYLENQENLTIFQQACDDLIMDGDRVAGVSTQMGLKFKGKTVVLTVGTFLAGQIHIGLNSYEGGRAGDPASVNLADRLRDMPFRIDRLKTGTPPRLDARTLDFSVMQAQPGDAPVPTFSFMGKSEHHPQQIPCYITHTNTNTHDIIRGGLDRSPMYTGVIEGIGPRYCPSIEDKIMRFSDKDSHQIFVEPEGLTTHEIYPNGISTSLPFDVQMDLVRSIKGFENAHITRPGYAIEYDFFDPRDLKQTLETKFIENLFFAGQINGTTGYEEAGAQGLIAGLNAGRRSMDKETWTPGREQAYMGVLIDDLSTLGTKEPYRMFTSRAEYRLLLREDNADIRLTEQGRELGLVGDARWARFCDKMENVEQERQRLRALWVQKDHPAVDKLNPMLKNPLSKEANLEELLRRPETRYDDLMAIEEFGPGIADKQASEQVEIQTKYQGYIDRQLDEIEKKKRHENTLIPVDFDFSKISGLSNEVVAKLTDSRPETLGKASRISGITPAAISLLLVYLKKHGLLRKSA</sequence>
<dbReference type="PANTHER" id="PTHR11806:SF0">
    <property type="entry name" value="PROTEIN MTO1 HOMOLOG, MITOCHONDRIAL"/>
    <property type="match status" value="1"/>
</dbReference>
<dbReference type="InterPro" id="IPR002218">
    <property type="entry name" value="MnmG-rel"/>
</dbReference>
<evidence type="ECO:0000256" key="4">
    <source>
        <dbReference type="ARBA" id="ARBA00020461"/>
    </source>
</evidence>
<keyword evidence="6 11" id="KW-0819">tRNA processing</keyword>
<evidence type="ECO:0000259" key="12">
    <source>
        <dbReference type="SMART" id="SM01228"/>
    </source>
</evidence>
<dbReference type="SUPFAM" id="SSF51905">
    <property type="entry name" value="FAD/NAD(P)-binding domain"/>
    <property type="match status" value="1"/>
</dbReference>
<evidence type="ECO:0000256" key="2">
    <source>
        <dbReference type="ARBA" id="ARBA00003717"/>
    </source>
</evidence>
<dbReference type="Pfam" id="PF21680">
    <property type="entry name" value="GIDA_C_1st"/>
    <property type="match status" value="1"/>
</dbReference>
<dbReference type="Pfam" id="PF13932">
    <property type="entry name" value="SAM_GIDA_C"/>
    <property type="match status" value="1"/>
</dbReference>
<dbReference type="NCBIfam" id="TIGR00136">
    <property type="entry name" value="mnmG_gidA"/>
    <property type="match status" value="1"/>
</dbReference>
<dbReference type="Gene3D" id="3.50.50.60">
    <property type="entry name" value="FAD/NAD(P)-binding domain"/>
    <property type="match status" value="2"/>
</dbReference>
<evidence type="ECO:0000256" key="10">
    <source>
        <dbReference type="ARBA" id="ARBA00031800"/>
    </source>
</evidence>
<dbReference type="InterPro" id="IPR026904">
    <property type="entry name" value="MnmG_C"/>
</dbReference>
<dbReference type="EMBL" id="CP134146">
    <property type="protein sequence ID" value="WNC68542.1"/>
    <property type="molecule type" value="Genomic_DNA"/>
</dbReference>
<feature type="binding site" evidence="11">
    <location>
        <begin position="13"/>
        <end position="18"/>
    </location>
    <ligand>
        <name>FAD</name>
        <dbReference type="ChEBI" id="CHEBI:57692"/>
    </ligand>
</feature>